<proteinExistence type="inferred from homology"/>
<dbReference type="AlphaFoldDB" id="A0A1G2PJW4"/>
<reference evidence="6 7" key="1">
    <citation type="journal article" date="2016" name="Nat. Commun.">
        <title>Thousands of microbial genomes shed light on interconnected biogeochemical processes in an aquifer system.</title>
        <authorList>
            <person name="Anantharaman K."/>
            <person name="Brown C.T."/>
            <person name="Hug L.A."/>
            <person name="Sharon I."/>
            <person name="Castelle C.J."/>
            <person name="Probst A.J."/>
            <person name="Thomas B.C."/>
            <person name="Singh A."/>
            <person name="Wilkins M.J."/>
            <person name="Karaoz U."/>
            <person name="Brodie E.L."/>
            <person name="Williams K.H."/>
            <person name="Hubbard S.S."/>
            <person name="Banfield J.F."/>
        </authorList>
    </citation>
    <scope>NUCLEOTIDE SEQUENCE [LARGE SCALE GENOMIC DNA]</scope>
</reference>
<organism evidence="6 7">
    <name type="scientific">Candidatus Terrybacteria bacterium RIFCSPHIGHO2_01_FULL_48_17</name>
    <dbReference type="NCBI Taxonomy" id="1802362"/>
    <lineage>
        <taxon>Bacteria</taxon>
        <taxon>Candidatus Terryibacteriota</taxon>
    </lineage>
</organism>
<dbReference type="STRING" id="1802362.A2806_03760"/>
<evidence type="ECO:0000313" key="7">
    <source>
        <dbReference type="Proteomes" id="UP000177629"/>
    </source>
</evidence>
<dbReference type="Proteomes" id="UP000177629">
    <property type="component" value="Unassembled WGS sequence"/>
</dbReference>
<evidence type="ECO:0000256" key="1">
    <source>
        <dbReference type="ARBA" id="ARBA00010541"/>
    </source>
</evidence>
<dbReference type="PANTHER" id="PTHR22939:SF129">
    <property type="entry name" value="SERINE PROTEASE HTRA2, MITOCHONDRIAL"/>
    <property type="match status" value="1"/>
</dbReference>
<dbReference type="Gene3D" id="2.40.10.10">
    <property type="entry name" value="Trypsin-like serine proteases"/>
    <property type="match status" value="2"/>
</dbReference>
<accession>A0A1G2PJW4</accession>
<dbReference type="InterPro" id="IPR001940">
    <property type="entry name" value="Peptidase_S1C"/>
</dbReference>
<evidence type="ECO:0000256" key="4">
    <source>
        <dbReference type="SAM" id="SignalP"/>
    </source>
</evidence>
<sequence length="404" mass="42614">MKQTLFIVVAAAATSVIVSAATVMAIAVWHPFAITLAPLTQAPQQSNAPSPISQESASSVVSIVEAASPAVVSVVATRDVPIVERFFESPFPDDPLFEQFFGPFFSVPRERQQGTERRQVAAGSGFIVRKDGLVVTNRHVVDIQDAEFTVFFASGETATANVVAVDSLEDIALLQIQEKKEFPYLELGDSDVLKVGETVIAIGNALGEFQNTVSVGVISGLNRRIVAGGGGQSEVLEGVIQTDAAINQGNSGGPLLNLLGKVVGVNTAIAAGSENIGFAIPINKATESLQSFEQSGKITHAFLGVRYVPVTNEIKEARKLSVDYGALVVGSQDGKEPGVLPDSPAAKAGIHEGDVILEFNGERIDERHSLAEFVRSKKVGETVTVKVLSAGEEREVQVTLGEAP</sequence>
<gene>
    <name evidence="6" type="ORF">A2806_03760</name>
</gene>
<comment type="caution">
    <text evidence="6">The sequence shown here is derived from an EMBL/GenBank/DDBJ whole genome shotgun (WGS) entry which is preliminary data.</text>
</comment>
<dbReference type="InterPro" id="IPR036034">
    <property type="entry name" value="PDZ_sf"/>
</dbReference>
<keyword evidence="4" id="KW-0732">Signal</keyword>
<dbReference type="Pfam" id="PF13365">
    <property type="entry name" value="Trypsin_2"/>
    <property type="match status" value="1"/>
</dbReference>
<dbReference type="PROSITE" id="PS50106">
    <property type="entry name" value="PDZ"/>
    <property type="match status" value="1"/>
</dbReference>
<dbReference type="Gene3D" id="2.30.42.10">
    <property type="match status" value="1"/>
</dbReference>
<evidence type="ECO:0000256" key="3">
    <source>
        <dbReference type="ARBA" id="ARBA00022801"/>
    </source>
</evidence>
<evidence type="ECO:0000313" key="6">
    <source>
        <dbReference type="EMBL" id="OHA48049.1"/>
    </source>
</evidence>
<name>A0A1G2PJW4_9BACT</name>
<dbReference type="PRINTS" id="PR00834">
    <property type="entry name" value="PROTEASES2C"/>
</dbReference>
<feature type="signal peptide" evidence="4">
    <location>
        <begin position="1"/>
        <end position="20"/>
    </location>
</feature>
<dbReference type="EMBL" id="MHSS01000009">
    <property type="protein sequence ID" value="OHA48049.1"/>
    <property type="molecule type" value="Genomic_DNA"/>
</dbReference>
<dbReference type="SUPFAM" id="SSF50156">
    <property type="entry name" value="PDZ domain-like"/>
    <property type="match status" value="1"/>
</dbReference>
<dbReference type="InterPro" id="IPR001478">
    <property type="entry name" value="PDZ"/>
</dbReference>
<keyword evidence="2" id="KW-0645">Protease</keyword>
<feature type="chain" id="PRO_5009583905" description="PDZ domain-containing protein" evidence="4">
    <location>
        <begin position="21"/>
        <end position="404"/>
    </location>
</feature>
<dbReference type="SMART" id="SM00228">
    <property type="entry name" value="PDZ"/>
    <property type="match status" value="1"/>
</dbReference>
<protein>
    <recommendedName>
        <fullName evidence="5">PDZ domain-containing protein</fullName>
    </recommendedName>
</protein>
<comment type="similarity">
    <text evidence="1">Belongs to the peptidase S1C family.</text>
</comment>
<feature type="domain" description="PDZ" evidence="5">
    <location>
        <begin position="311"/>
        <end position="391"/>
    </location>
</feature>
<dbReference type="InterPro" id="IPR043504">
    <property type="entry name" value="Peptidase_S1_PA_chymotrypsin"/>
</dbReference>
<dbReference type="GO" id="GO:0006508">
    <property type="term" value="P:proteolysis"/>
    <property type="evidence" value="ECO:0007669"/>
    <property type="project" value="UniProtKB-KW"/>
</dbReference>
<dbReference type="PANTHER" id="PTHR22939">
    <property type="entry name" value="SERINE PROTEASE FAMILY S1C HTRA-RELATED"/>
    <property type="match status" value="1"/>
</dbReference>
<dbReference type="GO" id="GO:0004252">
    <property type="term" value="F:serine-type endopeptidase activity"/>
    <property type="evidence" value="ECO:0007669"/>
    <property type="project" value="InterPro"/>
</dbReference>
<evidence type="ECO:0000256" key="2">
    <source>
        <dbReference type="ARBA" id="ARBA00022670"/>
    </source>
</evidence>
<keyword evidence="3" id="KW-0378">Hydrolase</keyword>
<dbReference type="InterPro" id="IPR009003">
    <property type="entry name" value="Peptidase_S1_PA"/>
</dbReference>
<dbReference type="Pfam" id="PF13180">
    <property type="entry name" value="PDZ_2"/>
    <property type="match status" value="1"/>
</dbReference>
<evidence type="ECO:0000259" key="5">
    <source>
        <dbReference type="PROSITE" id="PS50106"/>
    </source>
</evidence>
<dbReference type="SUPFAM" id="SSF50494">
    <property type="entry name" value="Trypsin-like serine proteases"/>
    <property type="match status" value="1"/>
</dbReference>